<feature type="chain" id="PRO_5044969287" evidence="2">
    <location>
        <begin position="21"/>
        <end position="479"/>
    </location>
</feature>
<dbReference type="Gene3D" id="1.20.1600.10">
    <property type="entry name" value="Outer membrane efflux proteins (OEP)"/>
    <property type="match status" value="1"/>
</dbReference>
<evidence type="ECO:0000256" key="3">
    <source>
        <dbReference type="SAM" id="Coils"/>
    </source>
</evidence>
<comment type="caution">
    <text evidence="4">The sequence shown here is derived from an EMBL/GenBank/DDBJ whole genome shotgun (WGS) entry which is preliminary data.</text>
</comment>
<dbReference type="InterPro" id="IPR010131">
    <property type="entry name" value="MdtP/NodT-like"/>
</dbReference>
<evidence type="ECO:0000256" key="2">
    <source>
        <dbReference type="RuleBase" id="RU362097"/>
    </source>
</evidence>
<dbReference type="Proteomes" id="UP001549110">
    <property type="component" value="Unassembled WGS sequence"/>
</dbReference>
<dbReference type="PANTHER" id="PTHR30203">
    <property type="entry name" value="OUTER MEMBRANE CATION EFFLUX PROTEIN"/>
    <property type="match status" value="1"/>
</dbReference>
<gene>
    <name evidence="4" type="ORF">ABID41_002142</name>
</gene>
<dbReference type="InterPro" id="IPR003423">
    <property type="entry name" value="OMP_efflux"/>
</dbReference>
<dbReference type="Pfam" id="PF02321">
    <property type="entry name" value="OEP"/>
    <property type="match status" value="2"/>
</dbReference>
<comment type="similarity">
    <text evidence="1 2">Belongs to the outer membrane factor (OMF) (TC 1.B.17) family.</text>
</comment>
<name>A0ABV2EJ30_9CAUL</name>
<protein>
    <submittedName>
        <fullName evidence="4">NodT family efflux transporter outer membrane factor (OMF) lipoprotein</fullName>
    </submittedName>
</protein>
<keyword evidence="2" id="KW-0564">Palmitate</keyword>
<keyword evidence="2" id="KW-0472">Membrane</keyword>
<evidence type="ECO:0000313" key="4">
    <source>
        <dbReference type="EMBL" id="MET3527047.1"/>
    </source>
</evidence>
<feature type="coiled-coil region" evidence="3">
    <location>
        <begin position="224"/>
        <end position="251"/>
    </location>
</feature>
<comment type="subcellular location">
    <subcellularLocation>
        <location evidence="2">Cell membrane</location>
        <topology evidence="2">Lipid-anchor</topology>
    </subcellularLocation>
</comment>
<accession>A0ABV2EJ30</accession>
<dbReference type="PROSITE" id="PS51257">
    <property type="entry name" value="PROKAR_LIPOPROTEIN"/>
    <property type="match status" value="1"/>
</dbReference>
<keyword evidence="2" id="KW-0732">Signal</keyword>
<organism evidence="4 5">
    <name type="scientific">Phenylobacterium koreense</name>
    <dbReference type="NCBI Taxonomy" id="266125"/>
    <lineage>
        <taxon>Bacteria</taxon>
        <taxon>Pseudomonadati</taxon>
        <taxon>Pseudomonadota</taxon>
        <taxon>Alphaproteobacteria</taxon>
        <taxon>Caulobacterales</taxon>
        <taxon>Caulobacteraceae</taxon>
        <taxon>Phenylobacterium</taxon>
    </lineage>
</organism>
<feature type="signal peptide" evidence="2">
    <location>
        <begin position="1"/>
        <end position="20"/>
    </location>
</feature>
<keyword evidence="2" id="KW-1134">Transmembrane beta strand</keyword>
<dbReference type="EMBL" id="JBEPLU010000001">
    <property type="protein sequence ID" value="MET3527047.1"/>
    <property type="molecule type" value="Genomic_DNA"/>
</dbReference>
<sequence>MPPCFRAAAGWVGLSCLVLAGCASSRDVDTRLPAAYEAPAEATTQDAVDLAAWWTAFGDPQLTALIDHALAASPDARTAVAKLREARATRAGALTAFLPQGNIRGSASKTENDVVGGTEISIPGLSTSGAQENLSANFDVSWEVDLFGRLWATRRAANAEMAAARLDYEAARASLAANVADSYFTARGLAIQLDDARATERIQAELYRIARIRAERGLGSTADADRVAGELAQAQSQVAGLEADLQAQRRDLLILVGRAIEPTANLPVDAQVGVIPQAPATLPGDLLARRPDVRRAEAMLGSALGRLDYAKLAFFPTVDFTPGIGIQKSERPGFSSTIQSWTLGGAVTVPVLDIPRLLSEMKAQDARAEQAAIAYEKAVQTAFGEAENTLVRLAADRRRVATLQDGEARARRAYEAAQRGYVAGFNDLQTTLNNEQSWRAVRTQKTAAEVQALRRAVQSYKALGGGWPLQSAPTNKEAR</sequence>
<keyword evidence="5" id="KW-1185">Reference proteome</keyword>
<evidence type="ECO:0000313" key="5">
    <source>
        <dbReference type="Proteomes" id="UP001549110"/>
    </source>
</evidence>
<dbReference type="NCBIfam" id="TIGR01845">
    <property type="entry name" value="outer_NodT"/>
    <property type="match status" value="1"/>
</dbReference>
<evidence type="ECO:0000256" key="1">
    <source>
        <dbReference type="ARBA" id="ARBA00007613"/>
    </source>
</evidence>
<keyword evidence="2 4" id="KW-0449">Lipoprotein</keyword>
<keyword evidence="2" id="KW-0812">Transmembrane</keyword>
<reference evidence="4 5" key="1">
    <citation type="submission" date="2024-06" db="EMBL/GenBank/DDBJ databases">
        <title>Genomic Encyclopedia of Type Strains, Phase IV (KMG-IV): sequencing the most valuable type-strain genomes for metagenomic binning, comparative biology and taxonomic classification.</title>
        <authorList>
            <person name="Goeker M."/>
        </authorList>
    </citation>
    <scope>NUCLEOTIDE SEQUENCE [LARGE SCALE GENOMIC DNA]</scope>
    <source>
        <strain evidence="4 5">DSM 17809</strain>
    </source>
</reference>
<proteinExistence type="inferred from homology"/>
<dbReference type="SUPFAM" id="SSF56954">
    <property type="entry name" value="Outer membrane efflux proteins (OEP)"/>
    <property type="match status" value="1"/>
</dbReference>
<keyword evidence="3" id="KW-0175">Coiled coil</keyword>
<dbReference type="Gene3D" id="2.20.200.10">
    <property type="entry name" value="Outer membrane efflux proteins (OEP)"/>
    <property type="match status" value="1"/>
</dbReference>
<dbReference type="RefSeq" id="WP_354297587.1">
    <property type="nucleotide sequence ID" value="NZ_JBEPLU010000001.1"/>
</dbReference>